<dbReference type="Pfam" id="PF02752">
    <property type="entry name" value="Arrestin_C"/>
    <property type="match status" value="1"/>
</dbReference>
<evidence type="ECO:0000313" key="3">
    <source>
        <dbReference type="EMBL" id="KAG5280757.1"/>
    </source>
</evidence>
<protein>
    <recommendedName>
        <fullName evidence="2">Arrestin C-terminal-like domain-containing protein</fullName>
    </recommendedName>
</protein>
<dbReference type="AlphaFoldDB" id="A0AAV6H3T1"/>
<proteinExistence type="predicted"/>
<reference evidence="3" key="1">
    <citation type="submission" date="2020-10" db="EMBL/GenBank/DDBJ databases">
        <title>Chromosome-scale genome assembly of the Allis shad, Alosa alosa.</title>
        <authorList>
            <person name="Margot Z."/>
            <person name="Christophe K."/>
            <person name="Cabau C."/>
            <person name="Louis A."/>
            <person name="Berthelot C."/>
            <person name="Parey E."/>
            <person name="Roest Crollius H."/>
            <person name="Montfort J."/>
            <person name="Robinson-Rechavi M."/>
            <person name="Bucao C."/>
            <person name="Bouchez O."/>
            <person name="Gislard M."/>
            <person name="Lluch J."/>
            <person name="Milhes M."/>
            <person name="Lampietro C."/>
            <person name="Lopez Roques C."/>
            <person name="Donnadieu C."/>
            <person name="Braasch I."/>
            <person name="Desvignes T."/>
            <person name="Postlethwait J."/>
            <person name="Bobe J."/>
            <person name="Guiguen Y."/>
        </authorList>
    </citation>
    <scope>NUCLEOTIDE SEQUENCE</scope>
    <source>
        <strain evidence="3">M-15738</strain>
        <tissue evidence="3">Blood</tissue>
    </source>
</reference>
<dbReference type="Proteomes" id="UP000823561">
    <property type="component" value="Chromosome 5"/>
</dbReference>
<sequence length="206" mass="22747">MRVPNKAAEEIRYVPKPDLTIPGLMTPQHGMTDKKMELFTSGNISFSMQTERMGYYLGESIKVVLEVQNSSSRALKPKYSLYEKLTYYASGRSEVGTHVIQKEDGEPIPPDTKQTLTKVLTIPTSANVYILNCKVLKVEHNLKVYLDVPYAADPEIVVPIVILPNLLTRDLSAPPQPNTGFEGHSNPGQAGWVSTPYTAPPPAYAS</sequence>
<evidence type="ECO:0000256" key="1">
    <source>
        <dbReference type="SAM" id="MobiDB-lite"/>
    </source>
</evidence>
<name>A0AAV6H3T1_9TELE</name>
<dbReference type="EMBL" id="JADWDJ010000005">
    <property type="protein sequence ID" value="KAG5280757.1"/>
    <property type="molecule type" value="Genomic_DNA"/>
</dbReference>
<dbReference type="InterPro" id="IPR011022">
    <property type="entry name" value="Arrestin_C-like"/>
</dbReference>
<accession>A0AAV6H3T1</accession>
<dbReference type="SMART" id="SM01017">
    <property type="entry name" value="Arrestin_C"/>
    <property type="match status" value="1"/>
</dbReference>
<evidence type="ECO:0000313" key="4">
    <source>
        <dbReference type="Proteomes" id="UP000823561"/>
    </source>
</evidence>
<comment type="caution">
    <text evidence="3">The sequence shown here is derived from an EMBL/GenBank/DDBJ whole genome shotgun (WGS) entry which is preliminary data.</text>
</comment>
<dbReference type="PANTHER" id="PTHR11188:SF135">
    <property type="entry name" value="ARRESTIN DOMAIN CONTAINING 3-LIKE-RELATED"/>
    <property type="match status" value="1"/>
</dbReference>
<dbReference type="GO" id="GO:0007399">
    <property type="term" value="P:nervous system development"/>
    <property type="evidence" value="ECO:0007669"/>
    <property type="project" value="UniProtKB-ARBA"/>
</dbReference>
<dbReference type="InterPro" id="IPR014752">
    <property type="entry name" value="Arrestin-like_C"/>
</dbReference>
<dbReference type="InterPro" id="IPR050357">
    <property type="entry name" value="Arrestin_domain-protein"/>
</dbReference>
<keyword evidence="4" id="KW-1185">Reference proteome</keyword>
<dbReference type="SUPFAM" id="SSF81296">
    <property type="entry name" value="E set domains"/>
    <property type="match status" value="1"/>
</dbReference>
<dbReference type="GO" id="GO:0015031">
    <property type="term" value="P:protein transport"/>
    <property type="evidence" value="ECO:0007669"/>
    <property type="project" value="TreeGrafter"/>
</dbReference>
<dbReference type="GO" id="GO:0005737">
    <property type="term" value="C:cytoplasm"/>
    <property type="evidence" value="ECO:0007669"/>
    <property type="project" value="TreeGrafter"/>
</dbReference>
<feature type="region of interest" description="Disordered" evidence="1">
    <location>
        <begin position="174"/>
        <end position="206"/>
    </location>
</feature>
<feature type="domain" description="Arrestin C-terminal-like" evidence="2">
    <location>
        <begin position="40"/>
        <end position="165"/>
    </location>
</feature>
<evidence type="ECO:0000259" key="2">
    <source>
        <dbReference type="SMART" id="SM01017"/>
    </source>
</evidence>
<dbReference type="InterPro" id="IPR014756">
    <property type="entry name" value="Ig_E-set"/>
</dbReference>
<dbReference type="Gene3D" id="2.60.40.640">
    <property type="match status" value="1"/>
</dbReference>
<gene>
    <name evidence="3" type="ORF">AALO_G00063700</name>
</gene>
<dbReference type="PANTHER" id="PTHR11188">
    <property type="entry name" value="ARRESTIN DOMAIN CONTAINING PROTEIN"/>
    <property type="match status" value="1"/>
</dbReference>
<dbReference type="GO" id="GO:0005886">
    <property type="term" value="C:plasma membrane"/>
    <property type="evidence" value="ECO:0007669"/>
    <property type="project" value="TreeGrafter"/>
</dbReference>
<organism evidence="3 4">
    <name type="scientific">Alosa alosa</name>
    <name type="common">allis shad</name>
    <dbReference type="NCBI Taxonomy" id="278164"/>
    <lineage>
        <taxon>Eukaryota</taxon>
        <taxon>Metazoa</taxon>
        <taxon>Chordata</taxon>
        <taxon>Craniata</taxon>
        <taxon>Vertebrata</taxon>
        <taxon>Euteleostomi</taxon>
        <taxon>Actinopterygii</taxon>
        <taxon>Neopterygii</taxon>
        <taxon>Teleostei</taxon>
        <taxon>Clupei</taxon>
        <taxon>Clupeiformes</taxon>
        <taxon>Clupeoidei</taxon>
        <taxon>Clupeidae</taxon>
        <taxon>Alosa</taxon>
    </lineage>
</organism>